<dbReference type="InterPro" id="IPR029044">
    <property type="entry name" value="Nucleotide-diphossugar_trans"/>
</dbReference>
<accession>A0A0J6W2W0</accession>
<dbReference type="InterPro" id="IPR001173">
    <property type="entry name" value="Glyco_trans_2-like"/>
</dbReference>
<dbReference type="Pfam" id="PF00535">
    <property type="entry name" value="Glycos_transf_2"/>
    <property type="match status" value="1"/>
</dbReference>
<reference evidence="2 3" key="1">
    <citation type="journal article" date="2015" name="Genome Biol. Evol.">
        <title>Characterization of Three Mycobacterium spp. with Potential Use in Bioremediation by Genome Sequencing and Comparative Genomics.</title>
        <authorList>
            <person name="Das S."/>
            <person name="Pettersson B.M."/>
            <person name="Behra P.R."/>
            <person name="Ramesh M."/>
            <person name="Dasgupta S."/>
            <person name="Bhattacharya A."/>
            <person name="Kirsebom L.A."/>
        </authorList>
    </citation>
    <scope>NUCLEOTIDE SEQUENCE [LARGE SCALE GENOMIC DNA]</scope>
    <source>
        <strain evidence="2 3">DSM 44075</strain>
    </source>
</reference>
<dbReference type="EMBL" id="JYNU01000014">
    <property type="protein sequence ID" value="KMO76073.1"/>
    <property type="molecule type" value="Genomic_DNA"/>
</dbReference>
<name>A0A0J6W2W0_9MYCO</name>
<dbReference type="Proteomes" id="UP000036313">
    <property type="component" value="Unassembled WGS sequence"/>
</dbReference>
<protein>
    <submittedName>
        <fullName evidence="2">Putative glycosyl transferase</fullName>
    </submittedName>
</protein>
<dbReference type="PATRIC" id="fig|1807.14.peg.2626"/>
<dbReference type="InterPro" id="IPR050834">
    <property type="entry name" value="Glycosyltransf_2"/>
</dbReference>
<evidence type="ECO:0000313" key="3">
    <source>
        <dbReference type="Proteomes" id="UP000036313"/>
    </source>
</evidence>
<feature type="domain" description="Glycosyltransferase 2-like" evidence="1">
    <location>
        <begin position="19"/>
        <end position="186"/>
    </location>
</feature>
<dbReference type="SUPFAM" id="SSF53448">
    <property type="entry name" value="Nucleotide-diphospho-sugar transferases"/>
    <property type="match status" value="1"/>
</dbReference>
<dbReference type="PANTHER" id="PTHR43685:SF3">
    <property type="entry name" value="SLR2126 PROTEIN"/>
    <property type="match status" value="1"/>
</dbReference>
<dbReference type="CDD" id="cd00761">
    <property type="entry name" value="Glyco_tranf_GTA_type"/>
    <property type="match status" value="1"/>
</dbReference>
<proteinExistence type="predicted"/>
<dbReference type="GO" id="GO:0016740">
    <property type="term" value="F:transferase activity"/>
    <property type="evidence" value="ECO:0007669"/>
    <property type="project" value="UniProtKB-KW"/>
</dbReference>
<dbReference type="PANTHER" id="PTHR43685">
    <property type="entry name" value="GLYCOSYLTRANSFERASE"/>
    <property type="match status" value="1"/>
</dbReference>
<dbReference type="Gene3D" id="3.90.550.10">
    <property type="entry name" value="Spore Coat Polysaccharide Biosynthesis Protein SpsA, Chain A"/>
    <property type="match status" value="1"/>
</dbReference>
<dbReference type="AlphaFoldDB" id="A0A0J6W2W0"/>
<gene>
    <name evidence="2" type="ORF">MOBUDSM44075_02603</name>
</gene>
<organism evidence="2 3">
    <name type="scientific">Mycolicibacterium obuense</name>
    <dbReference type="NCBI Taxonomy" id="1807"/>
    <lineage>
        <taxon>Bacteria</taxon>
        <taxon>Bacillati</taxon>
        <taxon>Actinomycetota</taxon>
        <taxon>Actinomycetes</taxon>
        <taxon>Mycobacteriales</taxon>
        <taxon>Mycobacteriaceae</taxon>
        <taxon>Mycolicibacterium</taxon>
    </lineage>
</organism>
<comment type="caution">
    <text evidence="2">The sequence shown here is derived from an EMBL/GenBank/DDBJ whole genome shotgun (WGS) entry which is preliminary data.</text>
</comment>
<keyword evidence="2" id="KW-0808">Transferase</keyword>
<evidence type="ECO:0000313" key="2">
    <source>
        <dbReference type="EMBL" id="KMO76073.1"/>
    </source>
</evidence>
<sequence>MLLQNIDELQARRPTLSLSVVVCAYTLARWDDLRRAVDSVLSERDTVTELVVVIDHNEELFERAADLFGADARIVLCRNTGQRGLSDARNTGVAASRGEIIAFLDDDAAAQPGWSAALLAHYDDSGVAGVGGHAAPVWPSGRPRWMPAEFDWVVGCSYVGQPQHVTTVRNPLGCNMSLRRSVFADIGGFRSEVGRVGSVPVGGEETELFLRLRAQRPEQRVLLDPSAAVSHHVSADRATPRYFLRRCYHEGLSKAVVTRLAAAPKSLDSEQSYATRVLPRAVVREVASRQPGGRARAAMIVAGLAVTTAGYLRGTLARRGGGFA</sequence>
<evidence type="ECO:0000259" key="1">
    <source>
        <dbReference type="Pfam" id="PF00535"/>
    </source>
</evidence>